<reference evidence="1 2" key="1">
    <citation type="journal article" date="2019" name="Nat. Ecol. Evol.">
        <title>Megaphylogeny resolves global patterns of mushroom evolution.</title>
        <authorList>
            <person name="Varga T."/>
            <person name="Krizsan K."/>
            <person name="Foldi C."/>
            <person name="Dima B."/>
            <person name="Sanchez-Garcia M."/>
            <person name="Sanchez-Ramirez S."/>
            <person name="Szollosi G.J."/>
            <person name="Szarkandi J.G."/>
            <person name="Papp V."/>
            <person name="Albert L."/>
            <person name="Andreopoulos W."/>
            <person name="Angelini C."/>
            <person name="Antonin V."/>
            <person name="Barry K.W."/>
            <person name="Bougher N.L."/>
            <person name="Buchanan P."/>
            <person name="Buyck B."/>
            <person name="Bense V."/>
            <person name="Catcheside P."/>
            <person name="Chovatia M."/>
            <person name="Cooper J."/>
            <person name="Damon W."/>
            <person name="Desjardin D."/>
            <person name="Finy P."/>
            <person name="Geml J."/>
            <person name="Haridas S."/>
            <person name="Hughes K."/>
            <person name="Justo A."/>
            <person name="Karasinski D."/>
            <person name="Kautmanova I."/>
            <person name="Kiss B."/>
            <person name="Kocsube S."/>
            <person name="Kotiranta H."/>
            <person name="LaButti K.M."/>
            <person name="Lechner B.E."/>
            <person name="Liimatainen K."/>
            <person name="Lipzen A."/>
            <person name="Lukacs Z."/>
            <person name="Mihaltcheva S."/>
            <person name="Morgado L.N."/>
            <person name="Niskanen T."/>
            <person name="Noordeloos M.E."/>
            <person name="Ohm R.A."/>
            <person name="Ortiz-Santana B."/>
            <person name="Ovrebo C."/>
            <person name="Racz N."/>
            <person name="Riley R."/>
            <person name="Savchenko A."/>
            <person name="Shiryaev A."/>
            <person name="Soop K."/>
            <person name="Spirin V."/>
            <person name="Szebenyi C."/>
            <person name="Tomsovsky M."/>
            <person name="Tulloss R.E."/>
            <person name="Uehling J."/>
            <person name="Grigoriev I.V."/>
            <person name="Vagvolgyi C."/>
            <person name="Papp T."/>
            <person name="Martin F.M."/>
            <person name="Miettinen O."/>
            <person name="Hibbett D.S."/>
            <person name="Nagy L.G."/>
        </authorList>
    </citation>
    <scope>NUCLEOTIDE SEQUENCE [LARGE SCALE GENOMIC DNA]</scope>
    <source>
        <strain evidence="1 2">NL-1719</strain>
    </source>
</reference>
<proteinExistence type="predicted"/>
<keyword evidence="2" id="KW-1185">Reference proteome</keyword>
<accession>A0ACD3AYC5</accession>
<evidence type="ECO:0000313" key="2">
    <source>
        <dbReference type="Proteomes" id="UP000308600"/>
    </source>
</evidence>
<sequence>MMSLLKMIVIRGSRQDTSVHVTLQELAINESRAISLDRCPEDVLFHMANYLPWHSLLNFRLVCRHLSSIFAPLTLRNISIGLYDYGFRTEKYYALYSATLPNLYQYAHTLEFRVTKQFDPPEKVLRALWKTLGRFHSLRSLRLIWESESEAVDEKLKNVVVTILRATNGKLERLVLQPPKRSCKAFPKAFQEIRGLTSLTIEHNDVGWACTSYSSGSPNYDCCLFPMKTSITPLLIANPQIEDLAVIRRCMKGRISLNELFYPAFPKLKTLVVSGLWFPSSKSGIHIADTLALLRNLCHLQVLTPYTQSNLDPLCILLKAAHTHLESLATKQISPVLVDYLASFPGLQSLQLRELRSNEDNSSVEVANAFLDEVLPRHAPTLERLVIEFARNITFVPGWSFEADRWAPCISSLTNLRFLAMHPTLIDGTGDSTRTYDTTVIISSYQLIIDHTQNLPTSVDCKRRLALKKRLKRFFNTF</sequence>
<name>A0ACD3AYC5_9AGAR</name>
<protein>
    <submittedName>
        <fullName evidence="1">Uncharacterized protein</fullName>
    </submittedName>
</protein>
<gene>
    <name evidence="1" type="ORF">BDN72DRAFT_958649</name>
</gene>
<dbReference type="EMBL" id="ML208309">
    <property type="protein sequence ID" value="TFK70689.1"/>
    <property type="molecule type" value="Genomic_DNA"/>
</dbReference>
<organism evidence="1 2">
    <name type="scientific">Pluteus cervinus</name>
    <dbReference type="NCBI Taxonomy" id="181527"/>
    <lineage>
        <taxon>Eukaryota</taxon>
        <taxon>Fungi</taxon>
        <taxon>Dikarya</taxon>
        <taxon>Basidiomycota</taxon>
        <taxon>Agaricomycotina</taxon>
        <taxon>Agaricomycetes</taxon>
        <taxon>Agaricomycetidae</taxon>
        <taxon>Agaricales</taxon>
        <taxon>Pluteineae</taxon>
        <taxon>Pluteaceae</taxon>
        <taxon>Pluteus</taxon>
    </lineage>
</organism>
<dbReference type="Proteomes" id="UP000308600">
    <property type="component" value="Unassembled WGS sequence"/>
</dbReference>
<evidence type="ECO:0000313" key="1">
    <source>
        <dbReference type="EMBL" id="TFK70689.1"/>
    </source>
</evidence>